<dbReference type="Pfam" id="PF15104">
    <property type="entry name" value="CFAP141"/>
    <property type="match status" value="1"/>
</dbReference>
<dbReference type="OMA" id="TEWHEGH"/>
<name>A0A7S4NP88_GUITH</name>
<dbReference type="AlphaFoldDB" id="A0A7S4NP88"/>
<gene>
    <name evidence="2" type="ORF">GTHE00462_LOCUS16026</name>
</gene>
<accession>A0A7S4NP88</accession>
<feature type="compositionally biased region" description="Basic and acidic residues" evidence="1">
    <location>
        <begin position="53"/>
        <end position="64"/>
    </location>
</feature>
<proteinExistence type="predicted"/>
<organism evidence="2">
    <name type="scientific">Guillardia theta</name>
    <name type="common">Cryptophyte</name>
    <name type="synonym">Cryptomonas phi</name>
    <dbReference type="NCBI Taxonomy" id="55529"/>
    <lineage>
        <taxon>Eukaryota</taxon>
        <taxon>Cryptophyceae</taxon>
        <taxon>Pyrenomonadales</taxon>
        <taxon>Geminigeraceae</taxon>
        <taxon>Guillardia</taxon>
    </lineage>
</organism>
<evidence type="ECO:0000313" key="2">
    <source>
        <dbReference type="EMBL" id="CAE2301107.1"/>
    </source>
</evidence>
<dbReference type="EMBL" id="HBKN01020379">
    <property type="protein sequence ID" value="CAE2301107.1"/>
    <property type="molecule type" value="Transcribed_RNA"/>
</dbReference>
<evidence type="ECO:0000256" key="1">
    <source>
        <dbReference type="SAM" id="MobiDB-lite"/>
    </source>
</evidence>
<feature type="region of interest" description="Disordered" evidence="1">
    <location>
        <begin position="35"/>
        <end position="64"/>
    </location>
</feature>
<protein>
    <submittedName>
        <fullName evidence="2">Uncharacterized protein</fullName>
    </submittedName>
</protein>
<dbReference type="InterPro" id="IPR029375">
    <property type="entry name" value="CFAP141"/>
</dbReference>
<sequence>MSRVVGANVARSARMADMFQQADQDARQTLRMSATAKWHETQSIKTLSRANHGSRERQSILEEQEGAAHELLVRRKQKMKELYESEYERFSKELKEQGLVLSEK</sequence>
<reference evidence="2" key="1">
    <citation type="submission" date="2021-01" db="EMBL/GenBank/DDBJ databases">
        <authorList>
            <person name="Corre E."/>
            <person name="Pelletier E."/>
            <person name="Niang G."/>
            <person name="Scheremetjew M."/>
            <person name="Finn R."/>
            <person name="Kale V."/>
            <person name="Holt S."/>
            <person name="Cochrane G."/>
            <person name="Meng A."/>
            <person name="Brown T."/>
            <person name="Cohen L."/>
        </authorList>
    </citation>
    <scope>NUCLEOTIDE SEQUENCE</scope>
    <source>
        <strain evidence="2">CCMP 2712</strain>
    </source>
</reference>